<evidence type="ECO:0000256" key="3">
    <source>
        <dbReference type="ARBA" id="ARBA00023315"/>
    </source>
</evidence>
<dbReference type="EMBL" id="JACGWL010000008">
    <property type="protein sequence ID" value="KAK4396781.1"/>
    <property type="molecule type" value="Genomic_DNA"/>
</dbReference>
<evidence type="ECO:0000256" key="2">
    <source>
        <dbReference type="ARBA" id="ARBA00022679"/>
    </source>
</evidence>
<keyword evidence="2 4" id="KW-0808">Transferase</keyword>
<sequence>MDSGGFPVEVRRREVVAAVLPVQEHWLPMSNLDLLLPPLDFAIFFCYNKTADSSENAVVVLKKALAQTLVSFYPFAGELVQNRHGEPEILCNNRGVDFTVAYADVELKDVDLYRPDVSVHGKLVPVNMHGVLSIQGCKRAELGQNFELELELGKLGHIRLELELEYHTMCEPELDLEFN</sequence>
<dbReference type="Gene3D" id="3.30.559.10">
    <property type="entry name" value="Chloramphenicol acetyltransferase-like domain"/>
    <property type="match status" value="1"/>
</dbReference>
<dbReference type="GO" id="GO:0016746">
    <property type="term" value="F:acyltransferase activity"/>
    <property type="evidence" value="ECO:0007669"/>
    <property type="project" value="UniProtKB-KW"/>
</dbReference>
<evidence type="ECO:0000313" key="5">
    <source>
        <dbReference type="Proteomes" id="UP001289374"/>
    </source>
</evidence>
<comment type="similarity">
    <text evidence="1">Belongs to the plant acyltransferase family.</text>
</comment>
<dbReference type="PANTHER" id="PTHR31147:SF1">
    <property type="entry name" value="ACYL TRANSFERASE 4"/>
    <property type="match status" value="1"/>
</dbReference>
<protein>
    <submittedName>
        <fullName evidence="4">Omega-hydroxypalmitate O-feruloyl transferase</fullName>
    </submittedName>
</protein>
<evidence type="ECO:0000256" key="1">
    <source>
        <dbReference type="ARBA" id="ARBA00009861"/>
    </source>
</evidence>
<gene>
    <name evidence="4" type="ORF">Sango_1514700</name>
</gene>
<dbReference type="InterPro" id="IPR023213">
    <property type="entry name" value="CAT-like_dom_sf"/>
</dbReference>
<dbReference type="PANTHER" id="PTHR31147">
    <property type="entry name" value="ACYL TRANSFERASE 4"/>
    <property type="match status" value="1"/>
</dbReference>
<dbReference type="Proteomes" id="UP001289374">
    <property type="component" value="Unassembled WGS sequence"/>
</dbReference>
<organism evidence="4 5">
    <name type="scientific">Sesamum angolense</name>
    <dbReference type="NCBI Taxonomy" id="2727404"/>
    <lineage>
        <taxon>Eukaryota</taxon>
        <taxon>Viridiplantae</taxon>
        <taxon>Streptophyta</taxon>
        <taxon>Embryophyta</taxon>
        <taxon>Tracheophyta</taxon>
        <taxon>Spermatophyta</taxon>
        <taxon>Magnoliopsida</taxon>
        <taxon>eudicotyledons</taxon>
        <taxon>Gunneridae</taxon>
        <taxon>Pentapetalae</taxon>
        <taxon>asterids</taxon>
        <taxon>lamiids</taxon>
        <taxon>Lamiales</taxon>
        <taxon>Pedaliaceae</taxon>
        <taxon>Sesamum</taxon>
    </lineage>
</organism>
<evidence type="ECO:0000313" key="4">
    <source>
        <dbReference type="EMBL" id="KAK4396781.1"/>
    </source>
</evidence>
<comment type="caution">
    <text evidence="4">The sequence shown here is derived from an EMBL/GenBank/DDBJ whole genome shotgun (WGS) entry which is preliminary data.</text>
</comment>
<reference evidence="4" key="2">
    <citation type="journal article" date="2024" name="Plant">
        <title>Genomic evolution and insights into agronomic trait innovations of Sesamum species.</title>
        <authorList>
            <person name="Miao H."/>
            <person name="Wang L."/>
            <person name="Qu L."/>
            <person name="Liu H."/>
            <person name="Sun Y."/>
            <person name="Le M."/>
            <person name="Wang Q."/>
            <person name="Wei S."/>
            <person name="Zheng Y."/>
            <person name="Lin W."/>
            <person name="Duan Y."/>
            <person name="Cao H."/>
            <person name="Xiong S."/>
            <person name="Wang X."/>
            <person name="Wei L."/>
            <person name="Li C."/>
            <person name="Ma Q."/>
            <person name="Ju M."/>
            <person name="Zhao R."/>
            <person name="Li G."/>
            <person name="Mu C."/>
            <person name="Tian Q."/>
            <person name="Mei H."/>
            <person name="Zhang T."/>
            <person name="Gao T."/>
            <person name="Zhang H."/>
        </authorList>
    </citation>
    <scope>NUCLEOTIDE SEQUENCE</scope>
    <source>
        <strain evidence="4">K16</strain>
    </source>
</reference>
<dbReference type="AlphaFoldDB" id="A0AAE1WNZ4"/>
<dbReference type="InterPro" id="IPR050898">
    <property type="entry name" value="Plant_acyltransferase"/>
</dbReference>
<accession>A0AAE1WNZ4</accession>
<reference evidence="4" key="1">
    <citation type="submission" date="2020-06" db="EMBL/GenBank/DDBJ databases">
        <authorList>
            <person name="Li T."/>
            <person name="Hu X."/>
            <person name="Zhang T."/>
            <person name="Song X."/>
            <person name="Zhang H."/>
            <person name="Dai N."/>
            <person name="Sheng W."/>
            <person name="Hou X."/>
            <person name="Wei L."/>
        </authorList>
    </citation>
    <scope>NUCLEOTIDE SEQUENCE</scope>
    <source>
        <strain evidence="4">K16</strain>
        <tissue evidence="4">Leaf</tissue>
    </source>
</reference>
<proteinExistence type="inferred from homology"/>
<keyword evidence="5" id="KW-1185">Reference proteome</keyword>
<dbReference type="Pfam" id="PF02458">
    <property type="entry name" value="Transferase"/>
    <property type="match status" value="1"/>
</dbReference>
<name>A0AAE1WNZ4_9LAMI</name>
<keyword evidence="3" id="KW-0012">Acyltransferase</keyword>